<evidence type="ECO:0000256" key="1">
    <source>
        <dbReference type="ARBA" id="ARBA00004141"/>
    </source>
</evidence>
<dbReference type="InterPro" id="IPR037185">
    <property type="entry name" value="EmrE-like"/>
</dbReference>
<feature type="transmembrane region" description="Helical" evidence="7">
    <location>
        <begin position="171"/>
        <end position="190"/>
    </location>
</feature>
<dbReference type="Pfam" id="PF00892">
    <property type="entry name" value="EamA"/>
    <property type="match status" value="2"/>
</dbReference>
<feature type="transmembrane region" description="Helical" evidence="7">
    <location>
        <begin position="139"/>
        <end position="159"/>
    </location>
</feature>
<sequence>MNAKLSAAAAAILWGFTYVLTTTWLPPHPLFLAAFRALGGALVLLAIVRCVPPRVWWGRLAVLGTLNAGLFFGLFFVAATRLPGGVAAIFQALTPLAVIFIAWGILGARPAATKIGSVLLGALGVSLVVLSSNAQLDSLGIAAAIGSMLSIAAGGVLLNKWGQPPMPLLGFTGWQLLIAGVELSLVAAIAQDVPAQLNAANVLGLGLLAVALTAVPFALWFGAIERAGAVAVAPFMLLVPVTAFVLDALVKGVQPTALQVAGAVLVMGGLMLSQKSAGKPGNKSTRHVRNTVAQD</sequence>
<name>A0A5A7MLR1_COMTE</name>
<dbReference type="PANTHER" id="PTHR32322">
    <property type="entry name" value="INNER MEMBRANE TRANSPORTER"/>
    <property type="match status" value="1"/>
</dbReference>
<evidence type="ECO:0000256" key="3">
    <source>
        <dbReference type="ARBA" id="ARBA00022692"/>
    </source>
</evidence>
<evidence type="ECO:0000256" key="7">
    <source>
        <dbReference type="SAM" id="Phobius"/>
    </source>
</evidence>
<feature type="transmembrane region" description="Helical" evidence="7">
    <location>
        <begin position="202"/>
        <end position="222"/>
    </location>
</feature>
<comment type="caution">
    <text evidence="9">The sequence shown here is derived from an EMBL/GenBank/DDBJ whole genome shotgun (WGS) entry which is preliminary data.</text>
</comment>
<comment type="subcellular location">
    <subcellularLocation>
        <location evidence="1">Membrane</location>
        <topology evidence="1">Multi-pass membrane protein</topology>
    </subcellularLocation>
</comment>
<gene>
    <name evidence="9" type="primary">pecM</name>
    <name evidence="9" type="ORF">CTTA_4914</name>
</gene>
<dbReference type="AlphaFoldDB" id="A0A5A7MLR1"/>
<feature type="domain" description="EamA" evidence="8">
    <location>
        <begin position="139"/>
        <end position="272"/>
    </location>
</feature>
<keyword evidence="5 7" id="KW-0472">Membrane</keyword>
<dbReference type="PANTHER" id="PTHR32322:SF2">
    <property type="entry name" value="EAMA DOMAIN-CONTAINING PROTEIN"/>
    <property type="match status" value="1"/>
</dbReference>
<keyword evidence="3 7" id="KW-0812">Transmembrane</keyword>
<keyword evidence="4 7" id="KW-1133">Transmembrane helix</keyword>
<dbReference type="EMBL" id="BKBW01000020">
    <property type="protein sequence ID" value="GEQ77909.1"/>
    <property type="molecule type" value="Genomic_DNA"/>
</dbReference>
<feature type="transmembrane region" description="Helical" evidence="7">
    <location>
        <begin position="229"/>
        <end position="250"/>
    </location>
</feature>
<feature type="transmembrane region" description="Helical" evidence="7">
    <location>
        <begin position="31"/>
        <end position="48"/>
    </location>
</feature>
<dbReference type="GO" id="GO:0016020">
    <property type="term" value="C:membrane"/>
    <property type="evidence" value="ECO:0007669"/>
    <property type="project" value="UniProtKB-SubCell"/>
</dbReference>
<feature type="transmembrane region" description="Helical" evidence="7">
    <location>
        <begin position="60"/>
        <end position="79"/>
    </location>
</feature>
<evidence type="ECO:0000313" key="9">
    <source>
        <dbReference type="EMBL" id="GEQ77909.1"/>
    </source>
</evidence>
<evidence type="ECO:0000256" key="2">
    <source>
        <dbReference type="ARBA" id="ARBA00007362"/>
    </source>
</evidence>
<dbReference type="SUPFAM" id="SSF103481">
    <property type="entry name" value="Multidrug resistance efflux transporter EmrE"/>
    <property type="match status" value="2"/>
</dbReference>
<feature type="region of interest" description="Disordered" evidence="6">
    <location>
        <begin position="275"/>
        <end position="295"/>
    </location>
</feature>
<dbReference type="InterPro" id="IPR000620">
    <property type="entry name" value="EamA_dom"/>
</dbReference>
<feature type="transmembrane region" description="Helical" evidence="7">
    <location>
        <begin position="256"/>
        <end position="273"/>
    </location>
</feature>
<proteinExistence type="inferred from homology"/>
<dbReference type="InterPro" id="IPR050638">
    <property type="entry name" value="AA-Vitamin_Transporters"/>
</dbReference>
<feature type="domain" description="EamA" evidence="8">
    <location>
        <begin position="5"/>
        <end position="129"/>
    </location>
</feature>
<protein>
    <submittedName>
        <fullName evidence="9">Permease</fullName>
    </submittedName>
</protein>
<feature type="transmembrane region" description="Helical" evidence="7">
    <location>
        <begin position="85"/>
        <end position="108"/>
    </location>
</feature>
<organism evidence="9 10">
    <name type="scientific">Comamonas testosteroni</name>
    <name type="common">Pseudomonas testosteroni</name>
    <dbReference type="NCBI Taxonomy" id="285"/>
    <lineage>
        <taxon>Bacteria</taxon>
        <taxon>Pseudomonadati</taxon>
        <taxon>Pseudomonadota</taxon>
        <taxon>Betaproteobacteria</taxon>
        <taxon>Burkholderiales</taxon>
        <taxon>Comamonadaceae</taxon>
        <taxon>Comamonas</taxon>
    </lineage>
</organism>
<evidence type="ECO:0000259" key="8">
    <source>
        <dbReference type="Pfam" id="PF00892"/>
    </source>
</evidence>
<dbReference type="Proteomes" id="UP000323105">
    <property type="component" value="Unassembled WGS sequence"/>
</dbReference>
<evidence type="ECO:0000256" key="4">
    <source>
        <dbReference type="ARBA" id="ARBA00022989"/>
    </source>
</evidence>
<accession>A0A5A7MLR1</accession>
<feature type="transmembrane region" description="Helical" evidence="7">
    <location>
        <begin position="115"/>
        <end position="133"/>
    </location>
</feature>
<evidence type="ECO:0000256" key="6">
    <source>
        <dbReference type="SAM" id="MobiDB-lite"/>
    </source>
</evidence>
<reference evidence="9 10" key="1">
    <citation type="journal article" date="2019" name="Microbiol. Resour. Announc.">
        <title>Draft Genome Sequence of Comamonas testosteroni TA441, a Bacterium That Has a Cryptic Phenol Degradation Gene Cluster.</title>
        <authorList>
            <person name="Arai H."/>
            <person name="Ishii M."/>
        </authorList>
    </citation>
    <scope>NUCLEOTIDE SEQUENCE [LARGE SCALE GENOMIC DNA]</scope>
    <source>
        <strain evidence="9 10">TA441</strain>
    </source>
</reference>
<dbReference type="RefSeq" id="WP_149357166.1">
    <property type="nucleotide sequence ID" value="NZ_BKBW01000020.1"/>
</dbReference>
<comment type="similarity">
    <text evidence="2">Belongs to the EamA transporter family.</text>
</comment>
<evidence type="ECO:0000256" key="5">
    <source>
        <dbReference type="ARBA" id="ARBA00023136"/>
    </source>
</evidence>
<evidence type="ECO:0000313" key="10">
    <source>
        <dbReference type="Proteomes" id="UP000323105"/>
    </source>
</evidence>